<comment type="catalytic activity">
    <reaction evidence="6 7">
        <text>UDP-alpha-D-glucose + 2 NAD(+) + H2O = UDP-alpha-D-glucuronate + 2 NADH + 3 H(+)</text>
        <dbReference type="Rhea" id="RHEA:23596"/>
        <dbReference type="ChEBI" id="CHEBI:15377"/>
        <dbReference type="ChEBI" id="CHEBI:15378"/>
        <dbReference type="ChEBI" id="CHEBI:57540"/>
        <dbReference type="ChEBI" id="CHEBI:57945"/>
        <dbReference type="ChEBI" id="CHEBI:58052"/>
        <dbReference type="ChEBI" id="CHEBI:58885"/>
        <dbReference type="EC" id="1.1.1.22"/>
    </reaction>
</comment>
<evidence type="ECO:0000313" key="12">
    <source>
        <dbReference type="EMBL" id="OGG16713.1"/>
    </source>
</evidence>
<dbReference type="SUPFAM" id="SSF48179">
    <property type="entry name" value="6-phosphogluconate dehydrogenase C-terminal domain-like"/>
    <property type="match status" value="1"/>
</dbReference>
<dbReference type="GO" id="GO:0051287">
    <property type="term" value="F:NAD binding"/>
    <property type="evidence" value="ECO:0007669"/>
    <property type="project" value="InterPro"/>
</dbReference>
<feature type="active site" description="Nucleophile" evidence="8">
    <location>
        <position position="260"/>
    </location>
</feature>
<organism evidence="12 13">
    <name type="scientific">Candidatus Gottesmanbacteria bacterium RIFCSPHIGHO2_02_FULL_39_14</name>
    <dbReference type="NCBI Taxonomy" id="1798383"/>
    <lineage>
        <taxon>Bacteria</taxon>
        <taxon>Candidatus Gottesmaniibacteriota</taxon>
    </lineage>
</organism>
<dbReference type="Proteomes" id="UP000176253">
    <property type="component" value="Unassembled WGS sequence"/>
</dbReference>
<dbReference type="InterPro" id="IPR036291">
    <property type="entry name" value="NAD(P)-bd_dom_sf"/>
</dbReference>
<dbReference type="InterPro" id="IPR036220">
    <property type="entry name" value="UDP-Glc/GDP-Man_DH_C_sf"/>
</dbReference>
<comment type="pathway">
    <text evidence="1">Nucleotide-sugar biosynthesis; UDP-alpha-D-glucuronate biosynthesis; UDP-alpha-D-glucuronate from UDP-alpha-D-glucose: step 1/1.</text>
</comment>
<feature type="binding site" evidence="10">
    <location>
        <position position="86"/>
    </location>
    <ligand>
        <name>NAD(+)</name>
        <dbReference type="ChEBI" id="CHEBI:57540"/>
    </ligand>
</feature>
<name>A0A1F5ZWH4_9BACT</name>
<evidence type="ECO:0000256" key="8">
    <source>
        <dbReference type="PIRSR" id="PIRSR500134-1"/>
    </source>
</evidence>
<dbReference type="InterPro" id="IPR028357">
    <property type="entry name" value="UDPglc_DH_bac"/>
</dbReference>
<dbReference type="InterPro" id="IPR014027">
    <property type="entry name" value="UDP-Glc/GDP-Man_DH_C"/>
</dbReference>
<evidence type="ECO:0000256" key="1">
    <source>
        <dbReference type="ARBA" id="ARBA00004701"/>
    </source>
</evidence>
<dbReference type="PANTHER" id="PTHR43750:SF3">
    <property type="entry name" value="UDP-GLUCOSE 6-DEHYDROGENASE TUAD"/>
    <property type="match status" value="1"/>
</dbReference>
<dbReference type="Pfam" id="PF03720">
    <property type="entry name" value="UDPG_MGDP_dh_C"/>
    <property type="match status" value="1"/>
</dbReference>
<dbReference type="EMBL" id="MFJM01000054">
    <property type="protein sequence ID" value="OGG16713.1"/>
    <property type="molecule type" value="Genomic_DNA"/>
</dbReference>
<dbReference type="PIRSF" id="PIRSF000124">
    <property type="entry name" value="UDPglc_GDPman_dh"/>
    <property type="match status" value="1"/>
</dbReference>
<dbReference type="EC" id="1.1.1.22" evidence="3 7"/>
<feature type="binding site" evidence="10">
    <location>
        <position position="35"/>
    </location>
    <ligand>
        <name>NAD(+)</name>
        <dbReference type="ChEBI" id="CHEBI:57540"/>
    </ligand>
</feature>
<evidence type="ECO:0000313" key="13">
    <source>
        <dbReference type="Proteomes" id="UP000176253"/>
    </source>
</evidence>
<dbReference type="UniPathway" id="UPA00038">
    <property type="reaction ID" value="UER00491"/>
</dbReference>
<dbReference type="InterPro" id="IPR008927">
    <property type="entry name" value="6-PGluconate_DH-like_C_sf"/>
</dbReference>
<reference evidence="12 13" key="1">
    <citation type="journal article" date="2016" name="Nat. Commun.">
        <title>Thousands of microbial genomes shed light on interconnected biogeochemical processes in an aquifer system.</title>
        <authorList>
            <person name="Anantharaman K."/>
            <person name="Brown C.T."/>
            <person name="Hug L.A."/>
            <person name="Sharon I."/>
            <person name="Castelle C.J."/>
            <person name="Probst A.J."/>
            <person name="Thomas B.C."/>
            <person name="Singh A."/>
            <person name="Wilkins M.J."/>
            <person name="Karaoz U."/>
            <person name="Brodie E.L."/>
            <person name="Williams K.H."/>
            <person name="Hubbard S.S."/>
            <person name="Banfield J.F."/>
        </authorList>
    </citation>
    <scope>NUCLEOTIDE SEQUENCE [LARGE SCALE GENOMIC DNA]</scope>
</reference>
<sequence>MTIAFVGHGYVGLVTAAVFADLGNTVWVIGRTREKIDNLNKGITPFYEPGLEEMVKRNHQSGRLKFTLNYNEAVSQSKVIFICVGTPSKNNGEADLSDVFKASRLIGKYLKNYAVVVTKSTVPVGINRQVAKIIKEVKADKVTFDIASCPEFLREGTAVSDTLNPDRIVIGVDSKTVRDILLDLHKPIMGERVITTIETAEMIKYASNALLATKISFANALSFICDKVGADVEMVLNGVGLDKRLGRTFLYPGVGFGGSCFPKDVKALIAVAKKKGYDFKLLKAVYQINEDAKKSFVDKVEKTLSGVEGKTLGVWGLSFKANTDDMRQAPSIDIINMLQKKGARIKAFDPVAMENASRILTNVVFTASPSQAAEGADALLILTEWNEFKQLDLKGIKKVMKKNFLFDGRNIYELEKVKNLGFIYKGIGRE</sequence>
<evidence type="ECO:0000256" key="9">
    <source>
        <dbReference type="PIRSR" id="PIRSR500134-2"/>
    </source>
</evidence>
<feature type="binding site" evidence="9">
    <location>
        <begin position="249"/>
        <end position="253"/>
    </location>
    <ligand>
        <name>substrate</name>
    </ligand>
</feature>
<accession>A0A1F5ZWH4</accession>
<feature type="binding site" evidence="10">
    <location>
        <position position="121"/>
    </location>
    <ligand>
        <name>NAD(+)</name>
        <dbReference type="ChEBI" id="CHEBI:57540"/>
    </ligand>
</feature>
<evidence type="ECO:0000256" key="3">
    <source>
        <dbReference type="ARBA" id="ARBA00012954"/>
    </source>
</evidence>
<dbReference type="SUPFAM" id="SSF52413">
    <property type="entry name" value="UDP-glucose/GDP-mannose dehydrogenase C-terminal domain"/>
    <property type="match status" value="1"/>
</dbReference>
<feature type="binding site" evidence="10">
    <location>
        <position position="155"/>
    </location>
    <ligand>
        <name>NAD(+)</name>
        <dbReference type="ChEBI" id="CHEBI:57540"/>
    </ligand>
</feature>
<evidence type="ECO:0000259" key="11">
    <source>
        <dbReference type="SMART" id="SM00984"/>
    </source>
</evidence>
<dbReference type="SUPFAM" id="SSF51735">
    <property type="entry name" value="NAD(P)-binding Rossmann-fold domains"/>
    <property type="match status" value="1"/>
</dbReference>
<dbReference type="STRING" id="1798383.A3D78_00680"/>
<dbReference type="PIRSF" id="PIRSF500134">
    <property type="entry name" value="UDPglc_DH_bac"/>
    <property type="match status" value="1"/>
</dbReference>
<dbReference type="InterPro" id="IPR014026">
    <property type="entry name" value="UDP-Glc/GDP-Man_DH_dimer"/>
</dbReference>
<feature type="binding site" evidence="9">
    <location>
        <position position="204"/>
    </location>
    <ligand>
        <name>substrate</name>
    </ligand>
</feature>
<dbReference type="InterPro" id="IPR017476">
    <property type="entry name" value="UDP-Glc/GDP-Man"/>
</dbReference>
<feature type="binding site" evidence="10">
    <location>
        <position position="263"/>
    </location>
    <ligand>
        <name>NAD(+)</name>
        <dbReference type="ChEBI" id="CHEBI:57540"/>
    </ligand>
</feature>
<evidence type="ECO:0000256" key="7">
    <source>
        <dbReference type="PIRNR" id="PIRNR000124"/>
    </source>
</evidence>
<dbReference type="NCBIfam" id="TIGR03026">
    <property type="entry name" value="NDP-sugDHase"/>
    <property type="match status" value="1"/>
</dbReference>
<comment type="caution">
    <text evidence="12">The sequence shown here is derived from an EMBL/GenBank/DDBJ whole genome shotgun (WGS) entry which is preliminary data.</text>
</comment>
<protein>
    <recommendedName>
        <fullName evidence="3 7">UDP-glucose 6-dehydrogenase</fullName>
        <ecNumber evidence="3 7">1.1.1.22</ecNumber>
    </recommendedName>
</protein>
<dbReference type="GO" id="GO:0003979">
    <property type="term" value="F:UDP-glucose 6-dehydrogenase activity"/>
    <property type="evidence" value="ECO:0007669"/>
    <property type="project" value="UniProtKB-EC"/>
</dbReference>
<dbReference type="Pfam" id="PF00984">
    <property type="entry name" value="UDPG_MGDP_dh"/>
    <property type="match status" value="1"/>
</dbReference>
<keyword evidence="5 7" id="KW-0520">NAD</keyword>
<feature type="domain" description="UDP-glucose/GDP-mannose dehydrogenase C-terminal" evidence="11">
    <location>
        <begin position="313"/>
        <end position="414"/>
    </location>
</feature>
<comment type="similarity">
    <text evidence="2 7">Belongs to the UDP-glucose/GDP-mannose dehydrogenase family.</text>
</comment>
<proteinExistence type="inferred from homology"/>
<evidence type="ECO:0000256" key="2">
    <source>
        <dbReference type="ARBA" id="ARBA00006601"/>
    </source>
</evidence>
<dbReference type="GO" id="GO:0006065">
    <property type="term" value="P:UDP-glucuronate biosynthetic process"/>
    <property type="evidence" value="ECO:0007669"/>
    <property type="project" value="UniProtKB-UniPathway"/>
</dbReference>
<feature type="binding site" evidence="9">
    <location>
        <position position="257"/>
    </location>
    <ligand>
        <name>substrate</name>
    </ligand>
</feature>
<dbReference type="AlphaFoldDB" id="A0A1F5ZWH4"/>
<keyword evidence="4 7" id="KW-0560">Oxidoreductase</keyword>
<dbReference type="PANTHER" id="PTHR43750">
    <property type="entry name" value="UDP-GLUCOSE 6-DEHYDROGENASE TUAD"/>
    <property type="match status" value="1"/>
</dbReference>
<feature type="binding site" evidence="10">
    <location>
        <position position="327"/>
    </location>
    <ligand>
        <name>NAD(+)</name>
        <dbReference type="ChEBI" id="CHEBI:57540"/>
    </ligand>
</feature>
<dbReference type="Pfam" id="PF03721">
    <property type="entry name" value="UDPG_MGDP_dh_N"/>
    <property type="match status" value="1"/>
</dbReference>
<feature type="binding site" evidence="9">
    <location>
        <begin position="152"/>
        <end position="155"/>
    </location>
    <ligand>
        <name>substrate</name>
    </ligand>
</feature>
<dbReference type="SMART" id="SM00984">
    <property type="entry name" value="UDPG_MGDP_dh_C"/>
    <property type="match status" value="1"/>
</dbReference>
<evidence type="ECO:0000256" key="4">
    <source>
        <dbReference type="ARBA" id="ARBA00023002"/>
    </source>
</evidence>
<gene>
    <name evidence="12" type="ORF">A3D78_00680</name>
</gene>
<evidence type="ECO:0000256" key="6">
    <source>
        <dbReference type="ARBA" id="ARBA00047473"/>
    </source>
</evidence>
<evidence type="ECO:0000256" key="10">
    <source>
        <dbReference type="PIRSR" id="PIRSR500134-3"/>
    </source>
</evidence>
<feature type="binding site" evidence="9">
    <location>
        <position position="320"/>
    </location>
    <ligand>
        <name>substrate</name>
    </ligand>
</feature>
<evidence type="ECO:0000256" key="5">
    <source>
        <dbReference type="ARBA" id="ARBA00023027"/>
    </source>
</evidence>
<dbReference type="Gene3D" id="3.40.50.720">
    <property type="entry name" value="NAD(P)-binding Rossmann-like Domain"/>
    <property type="match status" value="2"/>
</dbReference>
<dbReference type="Gene3D" id="1.20.5.100">
    <property type="entry name" value="Cytochrome c1, transmembrane anchor, C-terminal"/>
    <property type="match status" value="1"/>
</dbReference>
<dbReference type="InterPro" id="IPR001732">
    <property type="entry name" value="UDP-Glc/GDP-Man_DH_N"/>
</dbReference>
<dbReference type="GO" id="GO:0000271">
    <property type="term" value="P:polysaccharide biosynthetic process"/>
    <property type="evidence" value="ECO:0007669"/>
    <property type="project" value="InterPro"/>
</dbReference>